<name>A0AA35YZT9_LACSI</name>
<sequence length="194" mass="21730">MRIGSKARSNLQSSFVPQIGVNARNNSQPLFILVLESPVFPKQGGSSSKEPQQPLKTNTSTFGNDEQKPKVSNEAKDNVALGSKGKEKILSDEPIVDNSEVEESDENEVKRRKAQEAEMDEHQSLNWEAEAKDMNWLEPITSFDLENSQISQFDMPITPRAFLFRSFDVIANAPATDENVDNSLMEFYISHAKP</sequence>
<organism evidence="2 3">
    <name type="scientific">Lactuca saligna</name>
    <name type="common">Willowleaf lettuce</name>
    <dbReference type="NCBI Taxonomy" id="75948"/>
    <lineage>
        <taxon>Eukaryota</taxon>
        <taxon>Viridiplantae</taxon>
        <taxon>Streptophyta</taxon>
        <taxon>Embryophyta</taxon>
        <taxon>Tracheophyta</taxon>
        <taxon>Spermatophyta</taxon>
        <taxon>Magnoliopsida</taxon>
        <taxon>eudicotyledons</taxon>
        <taxon>Gunneridae</taxon>
        <taxon>Pentapetalae</taxon>
        <taxon>asterids</taxon>
        <taxon>campanulids</taxon>
        <taxon>Asterales</taxon>
        <taxon>Asteraceae</taxon>
        <taxon>Cichorioideae</taxon>
        <taxon>Cichorieae</taxon>
        <taxon>Lactucinae</taxon>
        <taxon>Lactuca</taxon>
    </lineage>
</organism>
<feature type="region of interest" description="Disordered" evidence="1">
    <location>
        <begin position="1"/>
        <end position="20"/>
    </location>
</feature>
<dbReference type="AlphaFoldDB" id="A0AA35YZT9"/>
<feature type="compositionally biased region" description="Basic and acidic residues" evidence="1">
    <location>
        <begin position="65"/>
        <end position="77"/>
    </location>
</feature>
<accession>A0AA35YZT9</accession>
<proteinExistence type="predicted"/>
<evidence type="ECO:0000313" key="2">
    <source>
        <dbReference type="EMBL" id="CAI9283199.1"/>
    </source>
</evidence>
<evidence type="ECO:0000313" key="3">
    <source>
        <dbReference type="Proteomes" id="UP001177003"/>
    </source>
</evidence>
<evidence type="ECO:0000256" key="1">
    <source>
        <dbReference type="SAM" id="MobiDB-lite"/>
    </source>
</evidence>
<dbReference type="EMBL" id="OX465080">
    <property type="protein sequence ID" value="CAI9283199.1"/>
    <property type="molecule type" value="Genomic_DNA"/>
</dbReference>
<gene>
    <name evidence="2" type="ORF">LSALG_LOCUS22804</name>
</gene>
<protein>
    <submittedName>
        <fullName evidence="2">Uncharacterized protein</fullName>
    </submittedName>
</protein>
<feature type="region of interest" description="Disordered" evidence="1">
    <location>
        <begin position="41"/>
        <end position="122"/>
    </location>
</feature>
<feature type="compositionally biased region" description="Polar residues" evidence="1">
    <location>
        <begin position="7"/>
        <end position="16"/>
    </location>
</feature>
<feature type="compositionally biased region" description="Polar residues" evidence="1">
    <location>
        <begin position="44"/>
        <end position="64"/>
    </location>
</feature>
<keyword evidence="3" id="KW-1185">Reference proteome</keyword>
<reference evidence="2" key="1">
    <citation type="submission" date="2023-04" db="EMBL/GenBank/DDBJ databases">
        <authorList>
            <person name="Vijverberg K."/>
            <person name="Xiong W."/>
            <person name="Schranz E."/>
        </authorList>
    </citation>
    <scope>NUCLEOTIDE SEQUENCE</scope>
</reference>
<dbReference type="Proteomes" id="UP001177003">
    <property type="component" value="Chromosome 4"/>
</dbReference>